<gene>
    <name evidence="1" type="ordered locus">BDU_1034</name>
</gene>
<dbReference type="EMBL" id="CP000979">
    <property type="protein sequence ID" value="ACH93832.1"/>
    <property type="molecule type" value="Genomic_DNA"/>
</dbReference>
<protein>
    <recommendedName>
        <fullName evidence="3">Lipoprotein</fullName>
    </recommendedName>
</protein>
<keyword evidence="2" id="KW-1185">Reference proteome</keyword>
<dbReference type="Proteomes" id="UP000000611">
    <property type="component" value="Plasmid pl165"/>
</dbReference>
<dbReference type="PROSITE" id="PS51257">
    <property type="entry name" value="PROKAR_LIPOPROTEIN"/>
    <property type="match status" value="1"/>
</dbReference>
<evidence type="ECO:0000313" key="2">
    <source>
        <dbReference type="Proteomes" id="UP000000611"/>
    </source>
</evidence>
<dbReference type="NCBIfam" id="NF047534">
    <property type="entry name" value="lipo_BTA121_dup"/>
    <property type="match status" value="1"/>
</dbReference>
<dbReference type="HOGENOM" id="CLU_820558_0_0_12"/>
<accession>B5RN96</accession>
<reference evidence="1 2" key="1">
    <citation type="journal article" date="2008" name="PLoS Genet.">
        <title>The genome of Borrelia recurrentis, the agent of deadly louse-borne relapsing fever, is a degraded subset of tick-borne Borrelia duttonii.</title>
        <authorList>
            <person name="Lescot M."/>
            <person name="Audic S."/>
            <person name="Robert C."/>
            <person name="Nguyen T.T."/>
            <person name="Blanc G."/>
            <person name="Cutler S.J."/>
            <person name="Wincker P."/>
            <person name="Couloux A."/>
            <person name="Claverie J.-M."/>
            <person name="Raoult D."/>
            <person name="Drancourt M."/>
        </authorList>
    </citation>
    <scope>NUCLEOTIDE SEQUENCE [LARGE SCALE GENOMIC DNA]</scope>
    <source>
        <strain evidence="1 2">Ly</strain>
    </source>
</reference>
<dbReference type="KEGG" id="bdu:BDU_1034"/>
<organism evidence="1 2">
    <name type="scientific">Borrelia duttonii (strain Ly)</name>
    <dbReference type="NCBI Taxonomy" id="412419"/>
    <lineage>
        <taxon>Bacteria</taxon>
        <taxon>Pseudomonadati</taxon>
        <taxon>Spirochaetota</taxon>
        <taxon>Spirochaetia</taxon>
        <taxon>Spirochaetales</taxon>
        <taxon>Borreliaceae</taxon>
        <taxon>Borrelia</taxon>
    </lineage>
</organism>
<proteinExistence type="predicted"/>
<sequence length="339" mass="40243">MKNMMIKILVLLLMGLFGSCHLKGLVDISTEEDGEDIKFKIRFKESNEFDQNSNNNNEELTNLLVNKFGLSAQQIKAIQHLRRIVVDFDKEDKYTNNEFYQFIDCLKGLELKDLADNILCIMNEIKEVIKFIGAVKNDKKKQELFLEFKQIEDDYMSIIRDSYSRPVINRAEIIKIYNLIQKNKFETFKYQRIRAVDFASTRENKELIRYIKEIIDNTQPSEETAQINKDRHYTRLIFKIIESVYLNEDFLTSFSKKISELRKIIDSVMLVIDNEQDTNKKQEMETQFNNAKEQYESDVVNIYMNFDHMKDRPEWSQFLGLQERILLHKNAFNNIITSS</sequence>
<keyword evidence="1" id="KW-0614">Plasmid</keyword>
<evidence type="ECO:0000313" key="1">
    <source>
        <dbReference type="EMBL" id="ACH93832.1"/>
    </source>
</evidence>
<name>B5RN96_BORDL</name>
<geneLocation type="plasmid" evidence="1 2">
    <name>pl165</name>
</geneLocation>
<evidence type="ECO:0008006" key="3">
    <source>
        <dbReference type="Google" id="ProtNLM"/>
    </source>
</evidence>
<dbReference type="AlphaFoldDB" id="B5RN96"/>